<sequence>MSVLRPVAVDDLRRQPWANGAGVTTEIACGPQQEAWQWRLSIADIENPASFSTFADARRQFVPLDAPVELTFDDGRTQFLNRFDLAKFNGDDAPRAGLPEGATRAFNLMLRGDVQGELIARPLHGAMVLLAPKGWHWFVLLLAGHAKVIADHRSHELEPNDMLWIDPIPAHPVRIEGGGEIVLARLPTD</sequence>
<name>A0ABV9C5P6_9GAMM</name>
<proteinExistence type="predicted"/>
<gene>
    <name evidence="1" type="ORF">ACFO5W_17145</name>
</gene>
<dbReference type="InterPro" id="IPR014710">
    <property type="entry name" value="RmlC-like_jellyroll"/>
</dbReference>
<keyword evidence="2" id="KW-1185">Reference proteome</keyword>
<evidence type="ECO:0000313" key="2">
    <source>
        <dbReference type="Proteomes" id="UP001595961"/>
    </source>
</evidence>
<dbReference type="Pfam" id="PF05962">
    <property type="entry name" value="HutD"/>
    <property type="match status" value="1"/>
</dbReference>
<dbReference type="InterPro" id="IPR010282">
    <property type="entry name" value="Uncharacterised_HutD/Ves"/>
</dbReference>
<dbReference type="PANTHER" id="PTHR37943:SF1">
    <property type="entry name" value="PROTEIN VES"/>
    <property type="match status" value="1"/>
</dbReference>
<reference evidence="2" key="1">
    <citation type="journal article" date="2019" name="Int. J. Syst. Evol. Microbiol.">
        <title>The Global Catalogue of Microorganisms (GCM) 10K type strain sequencing project: providing services to taxonomists for standard genome sequencing and annotation.</title>
        <authorList>
            <consortium name="The Broad Institute Genomics Platform"/>
            <consortium name="The Broad Institute Genome Sequencing Center for Infectious Disease"/>
            <person name="Wu L."/>
            <person name="Ma J."/>
        </authorList>
    </citation>
    <scope>NUCLEOTIDE SEQUENCE [LARGE SCALE GENOMIC DNA]</scope>
    <source>
        <strain evidence="2">CCM 4481</strain>
    </source>
</reference>
<dbReference type="Gene3D" id="2.60.120.10">
    <property type="entry name" value="Jelly Rolls"/>
    <property type="match status" value="1"/>
</dbReference>
<accession>A0ABV9C5P6</accession>
<dbReference type="SUPFAM" id="SSF51182">
    <property type="entry name" value="RmlC-like cupins"/>
    <property type="match status" value="1"/>
</dbReference>
<dbReference type="InterPro" id="IPR011051">
    <property type="entry name" value="RmlC_Cupin_sf"/>
</dbReference>
<dbReference type="PANTHER" id="PTHR37943">
    <property type="entry name" value="PROTEIN VES"/>
    <property type="match status" value="1"/>
</dbReference>
<dbReference type="Proteomes" id="UP001595961">
    <property type="component" value="Unassembled WGS sequence"/>
</dbReference>
<organism evidence="1 2">
    <name type="scientific">Dyella halodurans</name>
    <dbReference type="NCBI Taxonomy" id="1920171"/>
    <lineage>
        <taxon>Bacteria</taxon>
        <taxon>Pseudomonadati</taxon>
        <taxon>Pseudomonadota</taxon>
        <taxon>Gammaproteobacteria</taxon>
        <taxon>Lysobacterales</taxon>
        <taxon>Rhodanobacteraceae</taxon>
        <taxon>Dyella</taxon>
    </lineage>
</organism>
<dbReference type="RefSeq" id="WP_266148304.1">
    <property type="nucleotide sequence ID" value="NZ_CP064028.1"/>
</dbReference>
<protein>
    <submittedName>
        <fullName evidence="1">HutD family protein</fullName>
    </submittedName>
</protein>
<dbReference type="EMBL" id="JBHSGA010000020">
    <property type="protein sequence ID" value="MFC4528374.1"/>
    <property type="molecule type" value="Genomic_DNA"/>
</dbReference>
<comment type="caution">
    <text evidence="1">The sequence shown here is derived from an EMBL/GenBank/DDBJ whole genome shotgun (WGS) entry which is preliminary data.</text>
</comment>
<evidence type="ECO:0000313" key="1">
    <source>
        <dbReference type="EMBL" id="MFC4528374.1"/>
    </source>
</evidence>